<feature type="transmembrane region" description="Helical" evidence="2">
    <location>
        <begin position="60"/>
        <end position="77"/>
    </location>
</feature>
<evidence type="ECO:0000256" key="2">
    <source>
        <dbReference type="SAM" id="Phobius"/>
    </source>
</evidence>
<gene>
    <name evidence="3" type="ORF">SCMC78_06200</name>
</gene>
<protein>
    <recommendedName>
        <fullName evidence="4">Integral membrane protein</fullName>
    </recommendedName>
</protein>
<dbReference type="RefSeq" id="WP_397720647.1">
    <property type="nucleotide sequence ID" value="NZ_AP035884.1"/>
</dbReference>
<feature type="transmembrane region" description="Helical" evidence="2">
    <location>
        <begin position="112"/>
        <end position="132"/>
    </location>
</feature>
<keyword evidence="2" id="KW-1133">Transmembrane helix</keyword>
<reference evidence="3" key="1">
    <citation type="submission" date="2024-07" db="EMBL/GenBank/DDBJ databases">
        <title>Complete genome sequences of cellulolytic bacteria, Kitasatospora sp. CMC57 and Streptomyces sp. CMC78, isolated from Japanese agricultural soil.</title>
        <authorList>
            <person name="Hashimoto T."/>
            <person name="Ito M."/>
            <person name="Iwamoto M."/>
            <person name="Fukahori D."/>
            <person name="Shoda T."/>
            <person name="Sakoda M."/>
            <person name="Morohoshi T."/>
            <person name="Mitsuboshi M."/>
            <person name="Nishizawa T."/>
        </authorList>
    </citation>
    <scope>NUCLEOTIDE SEQUENCE</scope>
    <source>
        <strain evidence="3">CMC78</strain>
    </source>
</reference>
<proteinExistence type="predicted"/>
<evidence type="ECO:0000313" key="3">
    <source>
        <dbReference type="EMBL" id="BFP50813.1"/>
    </source>
</evidence>
<organism evidence="3">
    <name type="scientific">Streptomyces sp. CMC78</name>
    <dbReference type="NCBI Taxonomy" id="3231512"/>
    <lineage>
        <taxon>Bacteria</taxon>
        <taxon>Bacillati</taxon>
        <taxon>Actinomycetota</taxon>
        <taxon>Actinomycetes</taxon>
        <taxon>Kitasatosporales</taxon>
        <taxon>Streptomycetaceae</taxon>
        <taxon>Streptomyces</taxon>
    </lineage>
</organism>
<dbReference type="AlphaFoldDB" id="A0AB33KAZ7"/>
<feature type="transmembrane region" description="Helical" evidence="2">
    <location>
        <begin position="83"/>
        <end position="100"/>
    </location>
</feature>
<evidence type="ECO:0008006" key="4">
    <source>
        <dbReference type="Google" id="ProtNLM"/>
    </source>
</evidence>
<dbReference type="KEGG" id="stcm:SCMC78_06200"/>
<keyword evidence="2" id="KW-0472">Membrane</keyword>
<evidence type="ECO:0000256" key="1">
    <source>
        <dbReference type="SAM" id="MobiDB-lite"/>
    </source>
</evidence>
<name>A0AB33KAZ7_9ACTN</name>
<dbReference type="EMBL" id="AP035884">
    <property type="protein sequence ID" value="BFP50813.1"/>
    <property type="molecule type" value="Genomic_DNA"/>
</dbReference>
<feature type="region of interest" description="Disordered" evidence="1">
    <location>
        <begin position="520"/>
        <end position="540"/>
    </location>
</feature>
<keyword evidence="2" id="KW-0812">Transmembrane</keyword>
<accession>A0AB33KAZ7</accession>
<sequence length="540" mass="58753">MSRATASTATRLLCVGVYRDPSFRAAVIEELYVREERFVAPSPGADMACVLAHALRARRVEAGFAAVTLLLWGAFGLFTQGLVLLWLVPFLFVGLSDVAGGRVPEAAPRRMVAAGALALCGVLAAVLTVPLLTGGALGVWGTGRDDVPEVQTLLAFLFPFALAEVVDLRWRWLASVLHRELSAEGFSGVRAGSVGPRGAATPVRRGTDRFRRVSRRIEEEQHARLVMYRPENPFCGVGVPNEPWSLSVELRPREGQVPEPVDNRTILGHLVPTLERLRTPSKPGGTSGVRDRLRLLEIEEVVFLPIEGLPHRDVGPRIMGSFDEHRAQAVEEGGEARRYYLRISVVGWDGQLVVTVFVRVHTQGGILVLELVPFTLHPVKAAYRRADREAREWRRGGPWERTSWVFRRVPGATFAGPVTLLRQIVSVLRGAGRGRSLPDGPAVSVRELGSDAELPPFPAMDAQRYLTSIKERVATEVRQALHEAGWQTGEFERKVVSVASGGVFIESAHGAVGIGDGNTVTTHMSGAQSAGNAQGEQEDA</sequence>